<reference evidence="1" key="1">
    <citation type="submission" date="2019-03" db="EMBL/GenBank/DDBJ databases">
        <title>Complete genome sequence of enteropathogenic Citrobacter rodentium strain DBS100.</title>
        <authorList>
            <person name="Popov G."/>
            <person name="Fiebig A."/>
            <person name="Shideler S."/>
            <person name="Coombes B."/>
            <person name="Savchenko A."/>
        </authorList>
    </citation>
    <scope>NUCLEOTIDE SEQUENCE</scope>
    <source>
        <strain evidence="1">DBS100</strain>
    </source>
</reference>
<dbReference type="AlphaFoldDB" id="A0A482PPI1"/>
<gene>
    <name evidence="1" type="ORF">E2R62_10945</name>
</gene>
<dbReference type="InterPro" id="IPR019652">
    <property type="entry name" value="DUF2509"/>
</dbReference>
<dbReference type="RefSeq" id="WP_012907011.1">
    <property type="nucleotide sequence ID" value="NZ_CAJTBI010000037.1"/>
</dbReference>
<dbReference type="NCBIfam" id="NF008569">
    <property type="entry name" value="PRK11521.1"/>
    <property type="match status" value="1"/>
</dbReference>
<accession>A0A482PPI1</accession>
<dbReference type="Pfam" id="PF10713">
    <property type="entry name" value="DUF2509"/>
    <property type="match status" value="1"/>
</dbReference>
<dbReference type="EMBL" id="CP038008">
    <property type="protein sequence ID" value="QBY29324.1"/>
    <property type="molecule type" value="Genomic_DNA"/>
</dbReference>
<protein>
    <submittedName>
        <fullName evidence="1">DUF2509 family protein</fullName>
    </submittedName>
</protein>
<evidence type="ECO:0000313" key="1">
    <source>
        <dbReference type="EMBL" id="QBY29324.1"/>
    </source>
</evidence>
<sequence>MNRERGVSSLALVLLLLALGSLLLQGVNQQHASFATRVAMESTALQRQALVQSAMEWGRVQPWKADPARPCRYYAAEKVPVCLRMFADNQLLLITQFQGTSLWRLGEWVAGAAVFSPHGWSDFCPLREAALCQLP</sequence>
<name>A0A482PPI1_CITRO</name>
<proteinExistence type="predicted"/>
<dbReference type="OMA" id="GGWLDFC"/>
<organism evidence="1">
    <name type="scientific">Citrobacter rodentium</name>
    <dbReference type="NCBI Taxonomy" id="67825"/>
    <lineage>
        <taxon>Bacteria</taxon>
        <taxon>Pseudomonadati</taxon>
        <taxon>Pseudomonadota</taxon>
        <taxon>Gammaproteobacteria</taxon>
        <taxon>Enterobacterales</taxon>
        <taxon>Enterobacteriaceae</taxon>
        <taxon>Citrobacter</taxon>
    </lineage>
</organism>